<dbReference type="InterPro" id="IPR025345">
    <property type="entry name" value="DUF4249"/>
</dbReference>
<keyword evidence="2" id="KW-1185">Reference proteome</keyword>
<dbReference type="Proteomes" id="UP001307705">
    <property type="component" value="Unassembled WGS sequence"/>
</dbReference>
<dbReference type="Pfam" id="PF14054">
    <property type="entry name" value="DUF4249"/>
    <property type="match status" value="1"/>
</dbReference>
<evidence type="ECO:0000313" key="1">
    <source>
        <dbReference type="EMBL" id="GMQ32109.1"/>
    </source>
</evidence>
<dbReference type="EMBL" id="BTPE01000001">
    <property type="protein sequence ID" value="GMQ32109.1"/>
    <property type="molecule type" value="Genomic_DNA"/>
</dbReference>
<sequence>MKMLLRLFVVITLGMTSCRIPFDPEVPDTFADVLIVEGYLDSEGKPSQLRLSKTVPLSADTSSIPETNAQVFLTAFSGENYPLTEIEPGVYLFQADVPEEGTYTLEIQLANGDRYQSQPIRPILTPEIIDVGYNRNEEGVEVFVSTKGDENADDFLWTFEETWIYRPRIRTTYIYDPELGDVRFRTEAEQISLCFKTESSPDILLETSSRFQDQVVFQKTITQIPEGDERIMERYSILIAQKAISEDAVQFWDILKKNTEDIGSIFSPLPSQITGNIRSLDDESRPVVGQVSMGVVQEIRLYVDFVDVLPWPYIDPQFNDCVIGLDEVRIPDYSAIFGSGFTLPARELLVGTSIVGYYPTDRRCADCTLYASPVRPDFWEDE</sequence>
<reference evidence="1 2" key="1">
    <citation type="submission" date="2023-08" db="EMBL/GenBank/DDBJ databases">
        <title>Draft genome sequence of Algoriphagus taiwanensis.</title>
        <authorList>
            <person name="Takatani N."/>
            <person name="Hosokawa M."/>
            <person name="Sawabe T."/>
        </authorList>
    </citation>
    <scope>NUCLEOTIDE SEQUENCE [LARGE SCALE GENOMIC DNA]</scope>
    <source>
        <strain evidence="1 2">JCM 19755</strain>
    </source>
</reference>
<dbReference type="RefSeq" id="WP_338226921.1">
    <property type="nucleotide sequence ID" value="NZ_BTPE01000001.1"/>
</dbReference>
<comment type="caution">
    <text evidence="1">The sequence shown here is derived from an EMBL/GenBank/DDBJ whole genome shotgun (WGS) entry which is preliminary data.</text>
</comment>
<protein>
    <recommendedName>
        <fullName evidence="3">DUF4249 domain-containing protein</fullName>
    </recommendedName>
</protein>
<dbReference type="PROSITE" id="PS51257">
    <property type="entry name" value="PROKAR_LIPOPROTEIN"/>
    <property type="match status" value="1"/>
</dbReference>
<proteinExistence type="predicted"/>
<evidence type="ECO:0008006" key="3">
    <source>
        <dbReference type="Google" id="ProtNLM"/>
    </source>
</evidence>
<evidence type="ECO:0000313" key="2">
    <source>
        <dbReference type="Proteomes" id="UP001307705"/>
    </source>
</evidence>
<gene>
    <name evidence="1" type="ORF">Ataiwa_03810</name>
</gene>
<accession>A0ABQ6PVY6</accession>
<name>A0ABQ6PVY6_9BACT</name>
<organism evidence="1 2">
    <name type="scientific">Algoriphagus taiwanensis</name>
    <dbReference type="NCBI Taxonomy" id="1445656"/>
    <lineage>
        <taxon>Bacteria</taxon>
        <taxon>Pseudomonadati</taxon>
        <taxon>Bacteroidota</taxon>
        <taxon>Cytophagia</taxon>
        <taxon>Cytophagales</taxon>
        <taxon>Cyclobacteriaceae</taxon>
        <taxon>Algoriphagus</taxon>
    </lineage>
</organism>